<evidence type="ECO:0000256" key="1">
    <source>
        <dbReference type="SAM" id="MobiDB-lite"/>
    </source>
</evidence>
<dbReference type="Pfam" id="PF00650">
    <property type="entry name" value="CRAL_TRIO"/>
    <property type="match status" value="1"/>
</dbReference>
<evidence type="ECO:0000313" key="3">
    <source>
        <dbReference type="EMBL" id="KAG0147647.1"/>
    </source>
</evidence>
<dbReference type="EMBL" id="MU167245">
    <property type="protein sequence ID" value="KAG0147647.1"/>
    <property type="molecule type" value="Genomic_DNA"/>
</dbReference>
<accession>A0A9P6NP13</accession>
<keyword evidence="4" id="KW-1185">Reference proteome</keyword>
<dbReference type="SMART" id="SM01100">
    <property type="entry name" value="CRAL_TRIO_N"/>
    <property type="match status" value="1"/>
</dbReference>
<dbReference type="Gene3D" id="3.40.525.10">
    <property type="entry name" value="CRAL-TRIO lipid binding domain"/>
    <property type="match status" value="1"/>
</dbReference>
<feature type="region of interest" description="Disordered" evidence="1">
    <location>
        <begin position="1"/>
        <end position="20"/>
    </location>
</feature>
<comment type="caution">
    <text evidence="3">The sequence shown here is derived from an EMBL/GenBank/DDBJ whole genome shotgun (WGS) entry which is preliminary data.</text>
</comment>
<dbReference type="PROSITE" id="PS50191">
    <property type="entry name" value="CRAL_TRIO"/>
    <property type="match status" value="1"/>
</dbReference>
<dbReference type="SUPFAM" id="SSF52087">
    <property type="entry name" value="CRAL/TRIO domain"/>
    <property type="match status" value="1"/>
</dbReference>
<gene>
    <name evidence="3" type="ORF">CROQUDRAFT_655850</name>
</gene>
<dbReference type="PANTHER" id="PTHR46590">
    <property type="entry name" value="PHOSPHATIDYLINOSITOL TRANSFER PROTEIN CSR1-RELATED"/>
    <property type="match status" value="1"/>
</dbReference>
<dbReference type="Pfam" id="PF03765">
    <property type="entry name" value="CRAL_TRIO_N"/>
    <property type="match status" value="1"/>
</dbReference>
<feature type="domain" description="CRAL-TRIO" evidence="2">
    <location>
        <begin position="151"/>
        <end position="296"/>
    </location>
</feature>
<dbReference type="CDD" id="cd00170">
    <property type="entry name" value="SEC14"/>
    <property type="match status" value="1"/>
</dbReference>
<dbReference type="Proteomes" id="UP000886653">
    <property type="component" value="Unassembled WGS sequence"/>
</dbReference>
<protein>
    <recommendedName>
        <fullName evidence="2">CRAL-TRIO domain-containing protein</fullName>
    </recommendedName>
</protein>
<dbReference type="SUPFAM" id="SSF46938">
    <property type="entry name" value="CRAL/TRIO N-terminal domain"/>
    <property type="match status" value="1"/>
</dbReference>
<evidence type="ECO:0000313" key="4">
    <source>
        <dbReference type="Proteomes" id="UP000886653"/>
    </source>
</evidence>
<dbReference type="InterPro" id="IPR036273">
    <property type="entry name" value="CRAL/TRIO_N_dom_sf"/>
</dbReference>
<dbReference type="InterPro" id="IPR052432">
    <property type="entry name" value="PITP/CRAL-TRIO"/>
</dbReference>
<feature type="compositionally biased region" description="Basic and acidic residues" evidence="1">
    <location>
        <begin position="1"/>
        <end position="17"/>
    </location>
</feature>
<dbReference type="AlphaFoldDB" id="A0A9P6NP13"/>
<dbReference type="InterPro" id="IPR036865">
    <property type="entry name" value="CRAL-TRIO_dom_sf"/>
</dbReference>
<dbReference type="SMART" id="SM00516">
    <property type="entry name" value="SEC14"/>
    <property type="match status" value="1"/>
</dbReference>
<name>A0A9P6NP13_9BASI</name>
<proteinExistence type="predicted"/>
<sequence length="430" mass="49395">MDSDALKTNEQEKRFADEEGFNEAETETLKKFWKRLFGLLGLNSTSTQLNGAAGRADELDQIIAKHGRERYAEALWSFTTLEDPDHVAIKFIRARKHVIENAVKMFVECLQWRIEADVDLIVAKGELGFMTQPGYDGQAFTHQFSSGKTFVQGFSKIGGPVSYLIPRFHKSSEQSEEVMNDFIAYAMECLRIFTTNLRSKVTVIIDLAGFGLSNMDWKAVMYFNKCLEAYYPESLQLVIIHNAPWVFQGVWKVLGPMLDPVVHSKIKFTKSTQDIHVYVDERYLFKEHGGSSTWKLLYKPPSTRTLEIDQARKTELMAQRKELVVKYVDETNSWINGSSVRNLVSRHFLALMMRVQGLSLDPYIRSTTFYHQVGGVLPNGLVGFSLREGEADREYRGHPRSREQVLEKIEEMKARFKTEDVDFPVINFQL</sequence>
<dbReference type="InterPro" id="IPR001251">
    <property type="entry name" value="CRAL-TRIO_dom"/>
</dbReference>
<dbReference type="PANTHER" id="PTHR46590:SF1">
    <property type="entry name" value="PHOSPHATIDYLINOSITOL TRANSFER PROTEIN CSR1"/>
    <property type="match status" value="1"/>
</dbReference>
<evidence type="ECO:0000259" key="2">
    <source>
        <dbReference type="PROSITE" id="PS50191"/>
    </source>
</evidence>
<organism evidence="3 4">
    <name type="scientific">Cronartium quercuum f. sp. fusiforme G11</name>
    <dbReference type="NCBI Taxonomy" id="708437"/>
    <lineage>
        <taxon>Eukaryota</taxon>
        <taxon>Fungi</taxon>
        <taxon>Dikarya</taxon>
        <taxon>Basidiomycota</taxon>
        <taxon>Pucciniomycotina</taxon>
        <taxon>Pucciniomycetes</taxon>
        <taxon>Pucciniales</taxon>
        <taxon>Coleosporiaceae</taxon>
        <taxon>Cronartium</taxon>
    </lineage>
</organism>
<dbReference type="InterPro" id="IPR011074">
    <property type="entry name" value="CRAL/TRIO_N_dom"/>
</dbReference>
<dbReference type="OrthoDB" id="43460at2759"/>
<reference evidence="3" key="1">
    <citation type="submission" date="2013-11" db="EMBL/GenBank/DDBJ databases">
        <title>Genome sequence of the fusiform rust pathogen reveals effectors for host alternation and coevolution with pine.</title>
        <authorList>
            <consortium name="DOE Joint Genome Institute"/>
            <person name="Smith K."/>
            <person name="Pendleton A."/>
            <person name="Kubisiak T."/>
            <person name="Anderson C."/>
            <person name="Salamov A."/>
            <person name="Aerts A."/>
            <person name="Riley R."/>
            <person name="Clum A."/>
            <person name="Lindquist E."/>
            <person name="Ence D."/>
            <person name="Campbell M."/>
            <person name="Kronenberg Z."/>
            <person name="Feau N."/>
            <person name="Dhillon B."/>
            <person name="Hamelin R."/>
            <person name="Burleigh J."/>
            <person name="Smith J."/>
            <person name="Yandell M."/>
            <person name="Nelson C."/>
            <person name="Grigoriev I."/>
            <person name="Davis J."/>
        </authorList>
    </citation>
    <scope>NUCLEOTIDE SEQUENCE</scope>
    <source>
        <strain evidence="3">G11</strain>
    </source>
</reference>